<evidence type="ECO:0000256" key="1">
    <source>
        <dbReference type="ARBA" id="ARBA00022679"/>
    </source>
</evidence>
<sequence length="170" mass="18736">MGMDTTGKTTVRPARKADVAVLGKYGAMLVALHHQWDRDRFIPAAKSTPASYSHWLESQIPRPEIVVLVAERAGAVIGYTYAGLEGYDYMDLRGPAGVIYDLFVDPDRRKEGVGRMLLLATIEELKMRGAPQVLLSTAHKNEAAQSLFSSCGFRPTMIEMTLNIPPADRT</sequence>
<dbReference type="SUPFAM" id="SSF55729">
    <property type="entry name" value="Acyl-CoA N-acyltransferases (Nat)"/>
    <property type="match status" value="1"/>
</dbReference>
<dbReference type="Pfam" id="PF00583">
    <property type="entry name" value="Acetyltransf_1"/>
    <property type="match status" value="1"/>
</dbReference>
<dbReference type="Proteomes" id="UP000320653">
    <property type="component" value="Unassembled WGS sequence"/>
</dbReference>
<gene>
    <name evidence="4" type="ORF">FHW37_105443</name>
</gene>
<organism evidence="4 5">
    <name type="scientific">Neorhizobium alkalisoli</name>
    <dbReference type="NCBI Taxonomy" id="528178"/>
    <lineage>
        <taxon>Bacteria</taxon>
        <taxon>Pseudomonadati</taxon>
        <taxon>Pseudomonadota</taxon>
        <taxon>Alphaproteobacteria</taxon>
        <taxon>Hyphomicrobiales</taxon>
        <taxon>Rhizobiaceae</taxon>
        <taxon>Rhizobium/Agrobacterium group</taxon>
        <taxon>Neorhizobium</taxon>
    </lineage>
</organism>
<evidence type="ECO:0000313" key="5">
    <source>
        <dbReference type="Proteomes" id="UP000320653"/>
    </source>
</evidence>
<reference evidence="4 5" key="1">
    <citation type="submission" date="2019-06" db="EMBL/GenBank/DDBJ databases">
        <title>Sorghum-associated microbial communities from plants grown in Nebraska, USA.</title>
        <authorList>
            <person name="Schachtman D."/>
        </authorList>
    </citation>
    <scope>NUCLEOTIDE SEQUENCE [LARGE SCALE GENOMIC DNA]</scope>
    <source>
        <strain evidence="4 5">1225</strain>
    </source>
</reference>
<name>A0A561QPS8_9HYPH</name>
<evidence type="ECO:0000256" key="2">
    <source>
        <dbReference type="ARBA" id="ARBA00023315"/>
    </source>
</evidence>
<dbReference type="GO" id="GO:0005840">
    <property type="term" value="C:ribosome"/>
    <property type="evidence" value="ECO:0007669"/>
    <property type="project" value="UniProtKB-KW"/>
</dbReference>
<dbReference type="CDD" id="cd04301">
    <property type="entry name" value="NAT_SF"/>
    <property type="match status" value="1"/>
</dbReference>
<evidence type="ECO:0000259" key="3">
    <source>
        <dbReference type="PROSITE" id="PS51186"/>
    </source>
</evidence>
<keyword evidence="4" id="KW-0687">Ribonucleoprotein</keyword>
<keyword evidence="4" id="KW-0689">Ribosomal protein</keyword>
<dbReference type="GO" id="GO:0016747">
    <property type="term" value="F:acyltransferase activity, transferring groups other than amino-acyl groups"/>
    <property type="evidence" value="ECO:0007669"/>
    <property type="project" value="InterPro"/>
</dbReference>
<dbReference type="AlphaFoldDB" id="A0A561QPS8"/>
<dbReference type="PROSITE" id="PS51186">
    <property type="entry name" value="GNAT"/>
    <property type="match status" value="1"/>
</dbReference>
<proteinExistence type="predicted"/>
<keyword evidence="5" id="KW-1185">Reference proteome</keyword>
<dbReference type="InterPro" id="IPR050832">
    <property type="entry name" value="Bact_Acetyltransf"/>
</dbReference>
<comment type="caution">
    <text evidence="4">The sequence shown here is derived from an EMBL/GenBank/DDBJ whole genome shotgun (WGS) entry which is preliminary data.</text>
</comment>
<protein>
    <submittedName>
        <fullName evidence="4">Ribosomal protein S18 acetylase RimI-like enzyme</fullName>
    </submittedName>
</protein>
<dbReference type="EMBL" id="VIWP01000005">
    <property type="protein sequence ID" value="TWF52339.1"/>
    <property type="molecule type" value="Genomic_DNA"/>
</dbReference>
<accession>A0A561QPS8</accession>
<keyword evidence="2" id="KW-0012">Acyltransferase</keyword>
<dbReference type="Gene3D" id="3.40.630.30">
    <property type="match status" value="1"/>
</dbReference>
<dbReference type="InterPro" id="IPR016181">
    <property type="entry name" value="Acyl_CoA_acyltransferase"/>
</dbReference>
<feature type="domain" description="N-acetyltransferase" evidence="3">
    <location>
        <begin position="9"/>
        <end position="165"/>
    </location>
</feature>
<dbReference type="InterPro" id="IPR000182">
    <property type="entry name" value="GNAT_dom"/>
</dbReference>
<dbReference type="PANTHER" id="PTHR43877">
    <property type="entry name" value="AMINOALKYLPHOSPHONATE N-ACETYLTRANSFERASE-RELATED-RELATED"/>
    <property type="match status" value="1"/>
</dbReference>
<evidence type="ECO:0000313" key="4">
    <source>
        <dbReference type="EMBL" id="TWF52339.1"/>
    </source>
</evidence>
<keyword evidence="1" id="KW-0808">Transferase</keyword>